<protein>
    <submittedName>
        <fullName evidence="1">Uncharacterized protein</fullName>
    </submittedName>
</protein>
<proteinExistence type="predicted"/>
<name>A0A7H1BIQ2_9ACTN</name>
<dbReference type="EMBL" id="CP061281">
    <property type="protein sequence ID" value="QNS08607.1"/>
    <property type="molecule type" value="Genomic_DNA"/>
</dbReference>
<evidence type="ECO:0000313" key="1">
    <source>
        <dbReference type="EMBL" id="QNS08607.1"/>
    </source>
</evidence>
<dbReference type="AlphaFoldDB" id="A0A7H1BIQ2"/>
<dbReference type="Proteomes" id="UP000516428">
    <property type="component" value="Chromosome"/>
</dbReference>
<sequence>MLRLIPALALGALWWWGVLRLAFAPDAGAFEGAVAAGGWGLSLLPVHALPKSRAVGVVGAPGRHGARRVRTRALGVGRELGGGVWSGVTRAWRRLRSGGGSDPS</sequence>
<organism evidence="1 2">
    <name type="scientific">Streptomyces xanthii</name>
    <dbReference type="NCBI Taxonomy" id="2768069"/>
    <lineage>
        <taxon>Bacteria</taxon>
        <taxon>Bacillati</taxon>
        <taxon>Actinomycetota</taxon>
        <taxon>Actinomycetes</taxon>
        <taxon>Kitasatosporales</taxon>
        <taxon>Streptomycetaceae</taxon>
        <taxon>Streptomyces</taxon>
    </lineage>
</organism>
<evidence type="ECO:0000313" key="2">
    <source>
        <dbReference type="Proteomes" id="UP000516428"/>
    </source>
</evidence>
<dbReference type="KEGG" id="sxn:IAG42_08905"/>
<accession>A0A7H1BIQ2</accession>
<gene>
    <name evidence="1" type="ORF">IAG42_08905</name>
</gene>
<keyword evidence="2" id="KW-1185">Reference proteome</keyword>
<reference evidence="1 2" key="1">
    <citation type="submission" date="2020-09" db="EMBL/GenBank/DDBJ databases">
        <title>A novel species.</title>
        <authorList>
            <person name="Gao J."/>
        </authorList>
    </citation>
    <scope>NUCLEOTIDE SEQUENCE [LARGE SCALE GENOMIC DNA]</scope>
    <source>
        <strain evidence="1 2">CRXT-Y-14</strain>
    </source>
</reference>